<keyword evidence="3" id="KW-1185">Reference proteome</keyword>
<proteinExistence type="predicted"/>
<evidence type="ECO:0000313" key="2">
    <source>
        <dbReference type="EnsemblPlants" id="AET1Gv20442700.4"/>
    </source>
</evidence>
<evidence type="ECO:0000313" key="3">
    <source>
        <dbReference type="Proteomes" id="UP000015105"/>
    </source>
</evidence>
<evidence type="ECO:0000256" key="1">
    <source>
        <dbReference type="SAM" id="MobiDB-lite"/>
    </source>
</evidence>
<reference evidence="2" key="3">
    <citation type="journal article" date="2017" name="Nature">
        <title>Genome sequence of the progenitor of the wheat D genome Aegilops tauschii.</title>
        <authorList>
            <person name="Luo M.C."/>
            <person name="Gu Y.Q."/>
            <person name="Puiu D."/>
            <person name="Wang H."/>
            <person name="Twardziok S.O."/>
            <person name="Deal K.R."/>
            <person name="Huo N."/>
            <person name="Zhu T."/>
            <person name="Wang L."/>
            <person name="Wang Y."/>
            <person name="McGuire P.E."/>
            <person name="Liu S."/>
            <person name="Long H."/>
            <person name="Ramasamy R.K."/>
            <person name="Rodriguez J.C."/>
            <person name="Van S.L."/>
            <person name="Yuan L."/>
            <person name="Wang Z."/>
            <person name="Xia Z."/>
            <person name="Xiao L."/>
            <person name="Anderson O.D."/>
            <person name="Ouyang S."/>
            <person name="Liang Y."/>
            <person name="Zimin A.V."/>
            <person name="Pertea G."/>
            <person name="Qi P."/>
            <person name="Bennetzen J.L."/>
            <person name="Dai X."/>
            <person name="Dawson M.W."/>
            <person name="Muller H.G."/>
            <person name="Kugler K."/>
            <person name="Rivarola-Duarte L."/>
            <person name="Spannagl M."/>
            <person name="Mayer K.F.X."/>
            <person name="Lu F.H."/>
            <person name="Bevan M.W."/>
            <person name="Leroy P."/>
            <person name="Li P."/>
            <person name="You F.M."/>
            <person name="Sun Q."/>
            <person name="Liu Z."/>
            <person name="Lyons E."/>
            <person name="Wicker T."/>
            <person name="Salzberg S.L."/>
            <person name="Devos K.M."/>
            <person name="Dvorak J."/>
        </authorList>
    </citation>
    <scope>NUCLEOTIDE SEQUENCE [LARGE SCALE GENOMIC DNA]</scope>
    <source>
        <strain evidence="2">cv. AL8/78</strain>
    </source>
</reference>
<sequence length="70" mass="7073">DGGGGRGEGDDAGTTHPDQAQGVTVQGVLEGPLGPGHLRHHAAPVRIGELHDQILAGRASFIDLAAQDSD</sequence>
<dbReference type="Gramene" id="AET1Gv20442700.4">
    <property type="protein sequence ID" value="AET1Gv20442700.4"/>
    <property type="gene ID" value="AET1Gv20442700"/>
</dbReference>
<feature type="region of interest" description="Disordered" evidence="1">
    <location>
        <begin position="1"/>
        <end position="37"/>
    </location>
</feature>
<reference evidence="2" key="4">
    <citation type="submission" date="2019-03" db="UniProtKB">
        <authorList>
            <consortium name="EnsemblPlants"/>
        </authorList>
    </citation>
    <scope>IDENTIFICATION</scope>
</reference>
<organism evidence="2 3">
    <name type="scientific">Aegilops tauschii subsp. strangulata</name>
    <name type="common">Goatgrass</name>
    <dbReference type="NCBI Taxonomy" id="200361"/>
    <lineage>
        <taxon>Eukaryota</taxon>
        <taxon>Viridiplantae</taxon>
        <taxon>Streptophyta</taxon>
        <taxon>Embryophyta</taxon>
        <taxon>Tracheophyta</taxon>
        <taxon>Spermatophyta</taxon>
        <taxon>Magnoliopsida</taxon>
        <taxon>Liliopsida</taxon>
        <taxon>Poales</taxon>
        <taxon>Poaceae</taxon>
        <taxon>BOP clade</taxon>
        <taxon>Pooideae</taxon>
        <taxon>Triticodae</taxon>
        <taxon>Triticeae</taxon>
        <taxon>Triticinae</taxon>
        <taxon>Aegilops</taxon>
    </lineage>
</organism>
<protein>
    <submittedName>
        <fullName evidence="2">Uncharacterized protein</fullName>
    </submittedName>
</protein>
<dbReference type="Proteomes" id="UP000015105">
    <property type="component" value="Chromosome 1D"/>
</dbReference>
<dbReference type="EnsemblPlants" id="AET1Gv20442700.4">
    <property type="protein sequence ID" value="AET1Gv20442700.4"/>
    <property type="gene ID" value="AET1Gv20442700"/>
</dbReference>
<name>A0A452YKL4_AEGTS</name>
<dbReference type="AlphaFoldDB" id="A0A452YKL4"/>
<reference evidence="3" key="1">
    <citation type="journal article" date="2014" name="Science">
        <title>Ancient hybridizations among the ancestral genomes of bread wheat.</title>
        <authorList>
            <consortium name="International Wheat Genome Sequencing Consortium,"/>
            <person name="Marcussen T."/>
            <person name="Sandve S.R."/>
            <person name="Heier L."/>
            <person name="Spannagl M."/>
            <person name="Pfeifer M."/>
            <person name="Jakobsen K.S."/>
            <person name="Wulff B.B."/>
            <person name="Steuernagel B."/>
            <person name="Mayer K.F."/>
            <person name="Olsen O.A."/>
        </authorList>
    </citation>
    <scope>NUCLEOTIDE SEQUENCE [LARGE SCALE GENOMIC DNA]</scope>
    <source>
        <strain evidence="3">cv. AL8/78</strain>
    </source>
</reference>
<accession>A0A452YKL4</accession>
<reference evidence="2" key="5">
    <citation type="journal article" date="2021" name="G3 (Bethesda)">
        <title>Aegilops tauschii genome assembly Aet v5.0 features greater sequence contiguity and improved annotation.</title>
        <authorList>
            <person name="Wang L."/>
            <person name="Zhu T."/>
            <person name="Rodriguez J.C."/>
            <person name="Deal K.R."/>
            <person name="Dubcovsky J."/>
            <person name="McGuire P.E."/>
            <person name="Lux T."/>
            <person name="Spannagl M."/>
            <person name="Mayer K.F.X."/>
            <person name="Baldrich P."/>
            <person name="Meyers B.C."/>
            <person name="Huo N."/>
            <person name="Gu Y.Q."/>
            <person name="Zhou H."/>
            <person name="Devos K.M."/>
            <person name="Bennetzen J.L."/>
            <person name="Unver T."/>
            <person name="Budak H."/>
            <person name="Gulick P.J."/>
            <person name="Galiba G."/>
            <person name="Kalapos B."/>
            <person name="Nelson D.R."/>
            <person name="Li P."/>
            <person name="You F.M."/>
            <person name="Luo M.C."/>
            <person name="Dvorak J."/>
        </authorList>
    </citation>
    <scope>NUCLEOTIDE SEQUENCE [LARGE SCALE GENOMIC DNA]</scope>
    <source>
        <strain evidence="2">cv. AL8/78</strain>
    </source>
</reference>
<reference evidence="3" key="2">
    <citation type="journal article" date="2017" name="Nat. Plants">
        <title>The Aegilops tauschii genome reveals multiple impacts of transposons.</title>
        <authorList>
            <person name="Zhao G."/>
            <person name="Zou C."/>
            <person name="Li K."/>
            <person name="Wang K."/>
            <person name="Li T."/>
            <person name="Gao L."/>
            <person name="Zhang X."/>
            <person name="Wang H."/>
            <person name="Yang Z."/>
            <person name="Liu X."/>
            <person name="Jiang W."/>
            <person name="Mao L."/>
            <person name="Kong X."/>
            <person name="Jiao Y."/>
            <person name="Jia J."/>
        </authorList>
    </citation>
    <scope>NUCLEOTIDE SEQUENCE [LARGE SCALE GENOMIC DNA]</scope>
    <source>
        <strain evidence="3">cv. AL8/78</strain>
    </source>
</reference>